<proteinExistence type="predicted"/>
<sequence length="226" mass="24279">MERDRIIEKYERGTHVLGKTVSLITLILLIGAPFLIGGYLGAMPDAKATVRGFAAVGLVWTVSSVVEFLVYTPMLGSGGSYLAFITGNLINMKIPCAVNARDLAGVKAGTKENEIVSTLSIAVSSLVTILVLALGVLLLQPLQPLLQSPVLRPAFDNVVPALFGALAYKYYRKNLKLAVWPLLMMSALFILVPALQSQTSILILPSGALAILLAWLSFTRAKRAEK</sequence>
<accession>W0FP18</accession>
<feature type="transmembrane region" description="Helical" evidence="1">
    <location>
        <begin position="201"/>
        <end position="218"/>
    </location>
</feature>
<organism evidence="2">
    <name type="scientific">uncultured bacterium Contig12</name>
    <dbReference type="NCBI Taxonomy" id="1393397"/>
    <lineage>
        <taxon>Bacteria</taxon>
        <taxon>environmental samples</taxon>
    </lineage>
</organism>
<dbReference type="EMBL" id="KC246804">
    <property type="protein sequence ID" value="AHF24735.1"/>
    <property type="molecule type" value="Genomic_DNA"/>
</dbReference>
<feature type="transmembrane region" description="Helical" evidence="1">
    <location>
        <begin position="21"/>
        <end position="40"/>
    </location>
</feature>
<evidence type="ECO:0000256" key="1">
    <source>
        <dbReference type="SAM" id="Phobius"/>
    </source>
</evidence>
<feature type="transmembrane region" description="Helical" evidence="1">
    <location>
        <begin position="115"/>
        <end position="138"/>
    </location>
</feature>
<keyword evidence="1" id="KW-0472">Membrane</keyword>
<feature type="transmembrane region" description="Helical" evidence="1">
    <location>
        <begin position="177"/>
        <end position="195"/>
    </location>
</feature>
<dbReference type="AlphaFoldDB" id="W0FP18"/>
<feature type="transmembrane region" description="Helical" evidence="1">
    <location>
        <begin position="150"/>
        <end position="170"/>
    </location>
</feature>
<protein>
    <submittedName>
        <fullName evidence="2">Putative membrane protein</fullName>
    </submittedName>
</protein>
<reference evidence="2" key="1">
    <citation type="journal article" date="2013" name="PLoS ONE">
        <title>Metagenomic insights into the carbohydrate-active enzymes carried by the microorganisms adhering to solid digesta in the rumen of cows.</title>
        <authorList>
            <person name="Wang L."/>
            <person name="Hatem A."/>
            <person name="Catalyurek U.V."/>
            <person name="Morrison M."/>
            <person name="Yu Z."/>
        </authorList>
    </citation>
    <scope>NUCLEOTIDE SEQUENCE</scope>
</reference>
<keyword evidence="1" id="KW-1133">Transmembrane helix</keyword>
<name>W0FP18_9BACT</name>
<evidence type="ECO:0000313" key="2">
    <source>
        <dbReference type="EMBL" id="AHF24735.1"/>
    </source>
</evidence>
<keyword evidence="1" id="KW-0812">Transmembrane</keyword>